<proteinExistence type="predicted"/>
<dbReference type="EMBL" id="QPFP01000002">
    <property type="protein sequence ID" value="TEB38783.1"/>
    <property type="molecule type" value="Genomic_DNA"/>
</dbReference>
<comment type="caution">
    <text evidence="1">The sequence shown here is derived from an EMBL/GenBank/DDBJ whole genome shotgun (WGS) entry which is preliminary data.</text>
</comment>
<evidence type="ECO:0000313" key="2">
    <source>
        <dbReference type="Proteomes" id="UP000298030"/>
    </source>
</evidence>
<dbReference type="AlphaFoldDB" id="A0A4Y7TX77"/>
<gene>
    <name evidence="1" type="ORF">FA13DRAFT_1724724</name>
</gene>
<accession>A0A4Y7TX77</accession>
<dbReference type="Proteomes" id="UP000298030">
    <property type="component" value="Unassembled WGS sequence"/>
</dbReference>
<reference evidence="1 2" key="1">
    <citation type="journal article" date="2019" name="Nat. Ecol. Evol.">
        <title>Megaphylogeny resolves global patterns of mushroom evolution.</title>
        <authorList>
            <person name="Varga T."/>
            <person name="Krizsan K."/>
            <person name="Foldi C."/>
            <person name="Dima B."/>
            <person name="Sanchez-Garcia M."/>
            <person name="Sanchez-Ramirez S."/>
            <person name="Szollosi G.J."/>
            <person name="Szarkandi J.G."/>
            <person name="Papp V."/>
            <person name="Albert L."/>
            <person name="Andreopoulos W."/>
            <person name="Angelini C."/>
            <person name="Antonin V."/>
            <person name="Barry K.W."/>
            <person name="Bougher N.L."/>
            <person name="Buchanan P."/>
            <person name="Buyck B."/>
            <person name="Bense V."/>
            <person name="Catcheside P."/>
            <person name="Chovatia M."/>
            <person name="Cooper J."/>
            <person name="Damon W."/>
            <person name="Desjardin D."/>
            <person name="Finy P."/>
            <person name="Geml J."/>
            <person name="Haridas S."/>
            <person name="Hughes K."/>
            <person name="Justo A."/>
            <person name="Karasinski D."/>
            <person name="Kautmanova I."/>
            <person name="Kiss B."/>
            <person name="Kocsube S."/>
            <person name="Kotiranta H."/>
            <person name="LaButti K.M."/>
            <person name="Lechner B.E."/>
            <person name="Liimatainen K."/>
            <person name="Lipzen A."/>
            <person name="Lukacs Z."/>
            <person name="Mihaltcheva S."/>
            <person name="Morgado L.N."/>
            <person name="Niskanen T."/>
            <person name="Noordeloos M.E."/>
            <person name="Ohm R.A."/>
            <person name="Ortiz-Santana B."/>
            <person name="Ovrebo C."/>
            <person name="Racz N."/>
            <person name="Riley R."/>
            <person name="Savchenko A."/>
            <person name="Shiryaev A."/>
            <person name="Soop K."/>
            <person name="Spirin V."/>
            <person name="Szebenyi C."/>
            <person name="Tomsovsky M."/>
            <person name="Tulloss R.E."/>
            <person name="Uehling J."/>
            <person name="Grigoriev I.V."/>
            <person name="Vagvolgyi C."/>
            <person name="Papp T."/>
            <person name="Martin F.M."/>
            <person name="Miettinen O."/>
            <person name="Hibbett D.S."/>
            <person name="Nagy L.G."/>
        </authorList>
    </citation>
    <scope>NUCLEOTIDE SEQUENCE [LARGE SCALE GENOMIC DNA]</scope>
    <source>
        <strain evidence="1 2">FP101781</strain>
    </source>
</reference>
<organism evidence="1 2">
    <name type="scientific">Coprinellus micaceus</name>
    <name type="common">Glistening ink-cap mushroom</name>
    <name type="synonym">Coprinus micaceus</name>
    <dbReference type="NCBI Taxonomy" id="71717"/>
    <lineage>
        <taxon>Eukaryota</taxon>
        <taxon>Fungi</taxon>
        <taxon>Dikarya</taxon>
        <taxon>Basidiomycota</taxon>
        <taxon>Agaricomycotina</taxon>
        <taxon>Agaricomycetes</taxon>
        <taxon>Agaricomycetidae</taxon>
        <taxon>Agaricales</taxon>
        <taxon>Agaricineae</taxon>
        <taxon>Psathyrellaceae</taxon>
        <taxon>Coprinellus</taxon>
    </lineage>
</organism>
<keyword evidence="2" id="KW-1185">Reference proteome</keyword>
<evidence type="ECO:0000313" key="1">
    <source>
        <dbReference type="EMBL" id="TEB38783.1"/>
    </source>
</evidence>
<sequence>MPPVRALLLLKPWATHILLFFVFSPRPLSLLSLSAIPTTRTRLTISGLSSTSFSSALSSSSTSSSPRSKLALCTSSAVLLPAALPRPPVKTASSGRKMFVVRNADASSNTVRGFLNGTLART</sequence>
<name>A0A4Y7TX77_COPMI</name>
<protein>
    <submittedName>
        <fullName evidence="1">Uncharacterized protein</fullName>
    </submittedName>
</protein>